<sequence>MHETHSSNHRDRTATPALIVRSCISSTTNISTTQPPPLLLNTTTNLAITTNISSDCNISTATNKSANAVVHIARIPLTMSDRNMQLAVVPPQTPAQTFPFLRLVPELRLQVYQRLFTVPEFSVKRTHVTIRKSPTKQVQLQVALFRSCITIAKEALEVLYSGNKFSFHCQESARRFLARIGNDNATYLRKVTFRDVLSIDIFSDDVNTIGDLRRTFAPCTNLSIVKLRVEEWLSLPKSQLMPSRNPDLTSGRLLTEATAENLGSNEDFLGRSYLQVLAKRGVQLFVDLTLFRQQDSDRFFSEHVDNMAPPYEYRYRVKLRTSAENGCDEAADAREPKCKFTYVGLLCKKNGNSAYLDDFSDEEDAGEDGGYGNEDVELVDSEDEGYTGVGGDHGTESDE</sequence>
<dbReference type="PANTHER" id="PTHR42085:SF2">
    <property type="entry name" value="F-BOX DOMAIN-CONTAINING PROTEIN"/>
    <property type="match status" value="1"/>
</dbReference>
<dbReference type="OrthoDB" id="5341451at2759"/>
<dbReference type="InterPro" id="IPR038883">
    <property type="entry name" value="AN11006-like"/>
</dbReference>
<organism evidence="2 3">
    <name type="scientific">Tothia fuscella</name>
    <dbReference type="NCBI Taxonomy" id="1048955"/>
    <lineage>
        <taxon>Eukaryota</taxon>
        <taxon>Fungi</taxon>
        <taxon>Dikarya</taxon>
        <taxon>Ascomycota</taxon>
        <taxon>Pezizomycotina</taxon>
        <taxon>Dothideomycetes</taxon>
        <taxon>Pleosporomycetidae</taxon>
        <taxon>Venturiales</taxon>
        <taxon>Cylindrosympodiaceae</taxon>
        <taxon>Tothia</taxon>
    </lineage>
</organism>
<gene>
    <name evidence="2" type="ORF">EJ08DRAFT_32086</name>
</gene>
<evidence type="ECO:0000313" key="3">
    <source>
        <dbReference type="Proteomes" id="UP000800235"/>
    </source>
</evidence>
<dbReference type="Proteomes" id="UP000800235">
    <property type="component" value="Unassembled WGS sequence"/>
</dbReference>
<dbReference type="AlphaFoldDB" id="A0A9P4NG94"/>
<comment type="caution">
    <text evidence="2">The sequence shown here is derived from an EMBL/GenBank/DDBJ whole genome shotgun (WGS) entry which is preliminary data.</text>
</comment>
<protein>
    <submittedName>
        <fullName evidence="2">Uncharacterized protein</fullName>
    </submittedName>
</protein>
<feature type="region of interest" description="Disordered" evidence="1">
    <location>
        <begin position="358"/>
        <end position="399"/>
    </location>
</feature>
<dbReference type="PANTHER" id="PTHR42085">
    <property type="entry name" value="F-BOX DOMAIN-CONTAINING PROTEIN"/>
    <property type="match status" value="1"/>
</dbReference>
<proteinExistence type="predicted"/>
<evidence type="ECO:0000256" key="1">
    <source>
        <dbReference type="SAM" id="MobiDB-lite"/>
    </source>
</evidence>
<dbReference type="EMBL" id="MU007114">
    <property type="protein sequence ID" value="KAF2420001.1"/>
    <property type="molecule type" value="Genomic_DNA"/>
</dbReference>
<feature type="compositionally biased region" description="Acidic residues" evidence="1">
    <location>
        <begin position="358"/>
        <end position="367"/>
    </location>
</feature>
<accession>A0A9P4NG94</accession>
<reference evidence="2" key="1">
    <citation type="journal article" date="2020" name="Stud. Mycol.">
        <title>101 Dothideomycetes genomes: a test case for predicting lifestyles and emergence of pathogens.</title>
        <authorList>
            <person name="Haridas S."/>
            <person name="Albert R."/>
            <person name="Binder M."/>
            <person name="Bloem J."/>
            <person name="Labutti K."/>
            <person name="Salamov A."/>
            <person name="Andreopoulos B."/>
            <person name="Baker S."/>
            <person name="Barry K."/>
            <person name="Bills G."/>
            <person name="Bluhm B."/>
            <person name="Cannon C."/>
            <person name="Castanera R."/>
            <person name="Culley D."/>
            <person name="Daum C."/>
            <person name="Ezra D."/>
            <person name="Gonzalez J."/>
            <person name="Henrissat B."/>
            <person name="Kuo A."/>
            <person name="Liang C."/>
            <person name="Lipzen A."/>
            <person name="Lutzoni F."/>
            <person name="Magnuson J."/>
            <person name="Mondo S."/>
            <person name="Nolan M."/>
            <person name="Ohm R."/>
            <person name="Pangilinan J."/>
            <person name="Park H.-J."/>
            <person name="Ramirez L."/>
            <person name="Alfaro M."/>
            <person name="Sun H."/>
            <person name="Tritt A."/>
            <person name="Yoshinaga Y."/>
            <person name="Zwiers L.-H."/>
            <person name="Turgeon B."/>
            <person name="Goodwin S."/>
            <person name="Spatafora J."/>
            <person name="Crous P."/>
            <person name="Grigoriev I."/>
        </authorList>
    </citation>
    <scope>NUCLEOTIDE SEQUENCE</scope>
    <source>
        <strain evidence="2">CBS 130266</strain>
    </source>
</reference>
<name>A0A9P4NG94_9PEZI</name>
<keyword evidence="3" id="KW-1185">Reference proteome</keyword>
<feature type="compositionally biased region" description="Acidic residues" evidence="1">
    <location>
        <begin position="374"/>
        <end position="385"/>
    </location>
</feature>
<evidence type="ECO:0000313" key="2">
    <source>
        <dbReference type="EMBL" id="KAF2420001.1"/>
    </source>
</evidence>